<dbReference type="PANTHER" id="PTHR43821">
    <property type="entry name" value="NAD(P)H NITROREDUCTASE YDJA-RELATED"/>
    <property type="match status" value="1"/>
</dbReference>
<evidence type="ECO:0000256" key="6">
    <source>
        <dbReference type="ARBA" id="ARBA00023002"/>
    </source>
</evidence>
<comment type="caution">
    <text evidence="11">The sequence shown here is derived from an EMBL/GenBank/DDBJ whole genome shotgun (WGS) entry which is preliminary data.</text>
</comment>
<keyword evidence="7 8" id="KW-0520">NAD</keyword>
<evidence type="ECO:0000256" key="3">
    <source>
        <dbReference type="ARBA" id="ARBA00022630"/>
    </source>
</evidence>
<feature type="region of interest" description="Disordered" evidence="9">
    <location>
        <begin position="171"/>
        <end position="191"/>
    </location>
</feature>
<evidence type="ECO:0000256" key="4">
    <source>
        <dbReference type="ARBA" id="ARBA00022643"/>
    </source>
</evidence>
<dbReference type="EC" id="1.-.-.-" evidence="8"/>
<reference evidence="11" key="2">
    <citation type="submission" date="2021-08" db="EMBL/GenBank/DDBJ databases">
        <authorList>
            <person name="Tani A."/>
            <person name="Ola A."/>
            <person name="Ogura Y."/>
            <person name="Katsura K."/>
            <person name="Hayashi T."/>
        </authorList>
    </citation>
    <scope>NUCLEOTIDE SEQUENCE</scope>
    <source>
        <strain evidence="11">LMG 23639</strain>
    </source>
</reference>
<dbReference type="Proteomes" id="UP001055102">
    <property type="component" value="Unassembled WGS sequence"/>
</dbReference>
<keyword evidence="12" id="KW-1185">Reference proteome</keyword>
<evidence type="ECO:0000259" key="10">
    <source>
        <dbReference type="Pfam" id="PF00881"/>
    </source>
</evidence>
<dbReference type="PIRSF" id="PIRSF000232">
    <property type="entry name" value="YdjA"/>
    <property type="match status" value="1"/>
</dbReference>
<dbReference type="CDD" id="cd02135">
    <property type="entry name" value="YdjA-like"/>
    <property type="match status" value="1"/>
</dbReference>
<feature type="compositionally biased region" description="Basic and acidic residues" evidence="9">
    <location>
        <begin position="176"/>
        <end position="191"/>
    </location>
</feature>
<dbReference type="InterPro" id="IPR000415">
    <property type="entry name" value="Nitroreductase-like"/>
</dbReference>
<evidence type="ECO:0000256" key="8">
    <source>
        <dbReference type="PIRNR" id="PIRNR000232"/>
    </source>
</evidence>
<dbReference type="Gene3D" id="3.40.109.10">
    <property type="entry name" value="NADH Oxidase"/>
    <property type="match status" value="1"/>
</dbReference>
<dbReference type="SUPFAM" id="SSF55469">
    <property type="entry name" value="FMN-dependent nitroreductase-like"/>
    <property type="match status" value="1"/>
</dbReference>
<evidence type="ECO:0000256" key="2">
    <source>
        <dbReference type="ARBA" id="ARBA00007118"/>
    </source>
</evidence>
<comment type="cofactor">
    <cofactor evidence="1 8">
        <name>FMN</name>
        <dbReference type="ChEBI" id="CHEBI:58210"/>
    </cofactor>
</comment>
<evidence type="ECO:0000313" key="11">
    <source>
        <dbReference type="EMBL" id="GJE06534.1"/>
    </source>
</evidence>
<dbReference type="InterPro" id="IPR029479">
    <property type="entry name" value="Nitroreductase"/>
</dbReference>
<sequence length="191" mass="20823">MSATMNPTLDMLARRRSVPPMLLNAPGPTREELDAILTLASRVPDHGKLAPWRFVVIEGEARARLGAIIADAYRADHPEAGEDRLALERQRLSHAPVVVAVVSRAAPHAKIPEWEQVLSAGAAAMNLVVAANASGFATSWLTEWFGYDRRVLEAMGLAPEERLAGFVHVGRPSEVPSDRPRPSLDEIVTRL</sequence>
<keyword evidence="6 8" id="KW-0560">Oxidoreductase</keyword>
<dbReference type="EMBL" id="BPQR01000030">
    <property type="protein sequence ID" value="GJE06534.1"/>
    <property type="molecule type" value="Genomic_DNA"/>
</dbReference>
<proteinExistence type="inferred from homology"/>
<accession>A0ABQ4SXH9</accession>
<evidence type="ECO:0000256" key="7">
    <source>
        <dbReference type="ARBA" id="ARBA00023027"/>
    </source>
</evidence>
<keyword evidence="3 8" id="KW-0285">Flavoprotein</keyword>
<dbReference type="PANTHER" id="PTHR43821:SF1">
    <property type="entry name" value="NAD(P)H NITROREDUCTASE YDJA-RELATED"/>
    <property type="match status" value="1"/>
</dbReference>
<dbReference type="InterPro" id="IPR026021">
    <property type="entry name" value="YdjA-like"/>
</dbReference>
<reference evidence="11" key="1">
    <citation type="journal article" date="2021" name="Front. Microbiol.">
        <title>Comprehensive Comparative Genomics and Phenotyping of Methylobacterium Species.</title>
        <authorList>
            <person name="Alessa O."/>
            <person name="Ogura Y."/>
            <person name="Fujitani Y."/>
            <person name="Takami H."/>
            <person name="Hayashi T."/>
            <person name="Sahin N."/>
            <person name="Tani A."/>
        </authorList>
    </citation>
    <scope>NUCLEOTIDE SEQUENCE</scope>
    <source>
        <strain evidence="11">LMG 23639</strain>
    </source>
</reference>
<dbReference type="Pfam" id="PF00881">
    <property type="entry name" value="Nitroreductase"/>
    <property type="match status" value="1"/>
</dbReference>
<feature type="domain" description="Nitroreductase" evidence="10">
    <location>
        <begin position="13"/>
        <end position="171"/>
    </location>
</feature>
<keyword evidence="4 8" id="KW-0288">FMN</keyword>
<dbReference type="InterPro" id="IPR052530">
    <property type="entry name" value="NAD(P)H_nitroreductase"/>
</dbReference>
<comment type="similarity">
    <text evidence="2 8">Belongs to the nitroreductase family.</text>
</comment>
<evidence type="ECO:0000256" key="1">
    <source>
        <dbReference type="ARBA" id="ARBA00001917"/>
    </source>
</evidence>
<organism evidence="11 12">
    <name type="scientific">Methylobacterium jeotgali</name>
    <dbReference type="NCBI Taxonomy" id="381630"/>
    <lineage>
        <taxon>Bacteria</taxon>
        <taxon>Pseudomonadati</taxon>
        <taxon>Pseudomonadota</taxon>
        <taxon>Alphaproteobacteria</taxon>
        <taxon>Hyphomicrobiales</taxon>
        <taxon>Methylobacteriaceae</taxon>
        <taxon>Methylobacterium</taxon>
    </lineage>
</organism>
<evidence type="ECO:0000256" key="5">
    <source>
        <dbReference type="ARBA" id="ARBA00022857"/>
    </source>
</evidence>
<keyword evidence="5 8" id="KW-0521">NADP</keyword>
<evidence type="ECO:0000313" key="12">
    <source>
        <dbReference type="Proteomes" id="UP001055102"/>
    </source>
</evidence>
<protein>
    <recommendedName>
        <fullName evidence="8">Putative NAD(P)H nitroreductase</fullName>
        <ecNumber evidence="8">1.-.-.-</ecNumber>
    </recommendedName>
</protein>
<evidence type="ECO:0000256" key="9">
    <source>
        <dbReference type="SAM" id="MobiDB-lite"/>
    </source>
</evidence>
<name>A0ABQ4SXH9_9HYPH</name>
<gene>
    <name evidence="11" type="primary">ydjA</name>
    <name evidence="11" type="ORF">AOPFMNJM_1854</name>
</gene>